<dbReference type="RefSeq" id="WP_015494616.1">
    <property type="nucleotide sequence ID" value="NC_020908.1"/>
</dbReference>
<dbReference type="InterPro" id="IPR029058">
    <property type="entry name" value="AB_hydrolase_fold"/>
</dbReference>
<dbReference type="Gene3D" id="3.40.50.1820">
    <property type="entry name" value="alpha/beta hydrolase"/>
    <property type="match status" value="1"/>
</dbReference>
<evidence type="ECO:0000313" key="1">
    <source>
        <dbReference type="EMBL" id="AGI71410.1"/>
    </source>
</evidence>
<dbReference type="Proteomes" id="UP000004688">
    <property type="component" value="Chromosome"/>
</dbReference>
<dbReference type="eggNOG" id="COG0400">
    <property type="taxonomic scope" value="Bacteria"/>
</dbReference>
<dbReference type="STRING" id="391616.OA238_c12400"/>
<reference evidence="1 2" key="1">
    <citation type="journal article" date="2013" name="PLoS ONE">
        <title>Poles Apart: Arctic and Antarctic Octadecabacter strains Share High Genome Plasticity and a New Type of Xanthorhodopsin.</title>
        <authorList>
            <person name="Vollmers J."/>
            <person name="Voget S."/>
            <person name="Dietrich S."/>
            <person name="Gollnow K."/>
            <person name="Smits M."/>
            <person name="Meyer K."/>
            <person name="Brinkhoff T."/>
            <person name="Simon M."/>
            <person name="Daniel R."/>
        </authorList>
    </citation>
    <scope>NUCLEOTIDE SEQUENCE [LARGE SCALE GENOMIC DNA]</scope>
    <source>
        <strain evidence="1 2">238</strain>
    </source>
</reference>
<organism evidence="1 2">
    <name type="scientific">Octadecabacter arcticus 238</name>
    <dbReference type="NCBI Taxonomy" id="391616"/>
    <lineage>
        <taxon>Bacteria</taxon>
        <taxon>Pseudomonadati</taxon>
        <taxon>Pseudomonadota</taxon>
        <taxon>Alphaproteobacteria</taxon>
        <taxon>Rhodobacterales</taxon>
        <taxon>Roseobacteraceae</taxon>
        <taxon>Octadecabacter</taxon>
    </lineage>
</organism>
<gene>
    <name evidence="1" type="ORF">OA238_c12400</name>
</gene>
<dbReference type="KEGG" id="oar:OA238_c12400"/>
<accession>M9RNR4</accession>
<evidence type="ECO:0000313" key="2">
    <source>
        <dbReference type="Proteomes" id="UP000004688"/>
    </source>
</evidence>
<protein>
    <submittedName>
        <fullName evidence="1">Putative hydrolase</fullName>
    </submittedName>
</protein>
<keyword evidence="1" id="KW-0378">Hydrolase</keyword>
<dbReference type="AlphaFoldDB" id="M9RNR4"/>
<dbReference type="HOGENOM" id="CLU_049413_6_1_5"/>
<dbReference type="GO" id="GO:0016787">
    <property type="term" value="F:hydrolase activity"/>
    <property type="evidence" value="ECO:0007669"/>
    <property type="project" value="UniProtKB-KW"/>
</dbReference>
<sequence>MNVFCPRLHLKGNSNVKDSYHTLTKAPKADAPLIFAFHGTGDDKHQFFDLAQQLSPGAGVVSPRGNVSERGAERFFRRTGEGIYDMDDRARRTETVAAFLALHKAQHPASLVYGFRYSNGANILASVAIANPDLFALIVLLHPLIPWEPAANPPLSGKKVLITARKCDPICPWPLSQRLIDWFAAQGAGVSTHVHDGGHDLRQPELSARPTLFTAA</sequence>
<name>M9RNR4_9RHOB</name>
<proteinExistence type="predicted"/>
<dbReference type="EMBL" id="CP003742">
    <property type="protein sequence ID" value="AGI71410.1"/>
    <property type="molecule type" value="Genomic_DNA"/>
</dbReference>
<dbReference type="SUPFAM" id="SSF53474">
    <property type="entry name" value="alpha/beta-Hydrolases"/>
    <property type="match status" value="1"/>
</dbReference>
<keyword evidence="2" id="KW-1185">Reference proteome</keyword>